<accession>A0A4R1ETZ1</accession>
<evidence type="ECO:0000313" key="8">
    <source>
        <dbReference type="Proteomes" id="UP000294887"/>
    </source>
</evidence>
<evidence type="ECO:0000256" key="1">
    <source>
        <dbReference type="ARBA" id="ARBA00001933"/>
    </source>
</evidence>
<dbReference type="CDD" id="cd06502">
    <property type="entry name" value="TA_like"/>
    <property type="match status" value="1"/>
</dbReference>
<dbReference type="OrthoDB" id="9774495at2"/>
<evidence type="ECO:0000256" key="5">
    <source>
        <dbReference type="PIRNR" id="PIRNR038940"/>
    </source>
</evidence>
<reference evidence="7 8" key="1">
    <citation type="submission" date="2019-03" db="EMBL/GenBank/DDBJ databases">
        <title>Genomic Encyclopedia of Type Strains, Phase IV (KMG-IV): sequencing the most valuable type-strain genomes for metagenomic binning, comparative biology and taxonomic classification.</title>
        <authorList>
            <person name="Goeker M."/>
        </authorList>
    </citation>
    <scope>NUCLEOTIDE SEQUENCE [LARGE SCALE GENOMIC DNA]</scope>
    <source>
        <strain evidence="7 8">DSM 24830</strain>
    </source>
</reference>
<dbReference type="RefSeq" id="WP_131907705.1">
    <property type="nucleotide sequence ID" value="NZ_BAAAFU010000007.1"/>
</dbReference>
<feature type="domain" description="Aromatic amino acid beta-eliminating lyase/threonine aldolase" evidence="6">
    <location>
        <begin position="14"/>
        <end position="299"/>
    </location>
</feature>
<dbReference type="EC" id="4.1.2.48" evidence="5"/>
<name>A0A4R1ETZ1_9GAMM</name>
<comment type="similarity">
    <text evidence="2 5">Belongs to the threonine aldolase family.</text>
</comment>
<dbReference type="EMBL" id="SMFQ01000005">
    <property type="protein sequence ID" value="TCJ83229.1"/>
    <property type="molecule type" value="Genomic_DNA"/>
</dbReference>
<organism evidence="7 8">
    <name type="scientific">Cocleimonas flava</name>
    <dbReference type="NCBI Taxonomy" id="634765"/>
    <lineage>
        <taxon>Bacteria</taxon>
        <taxon>Pseudomonadati</taxon>
        <taxon>Pseudomonadota</taxon>
        <taxon>Gammaproteobacteria</taxon>
        <taxon>Thiotrichales</taxon>
        <taxon>Thiotrichaceae</taxon>
        <taxon>Cocleimonas</taxon>
    </lineage>
</organism>
<protein>
    <recommendedName>
        <fullName evidence="5">L-threonine aldolase</fullName>
        <ecNumber evidence="5">4.1.2.48</ecNumber>
    </recommendedName>
</protein>
<comment type="catalytic activity">
    <reaction evidence="5">
        <text>L-threonine = acetaldehyde + glycine</text>
        <dbReference type="Rhea" id="RHEA:19625"/>
        <dbReference type="ChEBI" id="CHEBI:15343"/>
        <dbReference type="ChEBI" id="CHEBI:57305"/>
        <dbReference type="ChEBI" id="CHEBI:57926"/>
        <dbReference type="EC" id="4.1.2.48"/>
    </reaction>
</comment>
<dbReference type="InterPro" id="IPR026273">
    <property type="entry name" value="Low_specificity_L-TA_bact"/>
</dbReference>
<sequence length="359" mass="38209">MSSDSPNNNIKNSFASDNISSACPEVMDAIIEANSGIAKSYGEDDYSKRLQEKLSEVFETEVIAYPVVSGTAANALALATLAPSYGKVFCHEMSHINTDECGAPEFFTGGAKLVPISSDNGKITADALADKIRGAGNVHSAQPATVSITQSCEVGALYQLNEISAIAKTAHENGLSVHMDGARFANGLVALDVSPAEMTWKSGVDVLSFGGTKNGCIAAEAVVFFKPELVQSFPFLHKRSGQLLSKMRFISAQLDAYLTDDVWLRNARHANEMAARLSQGLAEIKGIELAFPTESNEIFAHIPRDVIEALNAAGFSVTEGELDETAPPRFVTAWNTEATEVDALLDAVKTAVNATSNQT</sequence>
<evidence type="ECO:0000313" key="7">
    <source>
        <dbReference type="EMBL" id="TCJ83229.1"/>
    </source>
</evidence>
<comment type="caution">
    <text evidence="7">The sequence shown here is derived from an EMBL/GenBank/DDBJ whole genome shotgun (WGS) entry which is preliminary data.</text>
</comment>
<dbReference type="GO" id="GO:0008732">
    <property type="term" value="F:L-allo-threonine aldolase activity"/>
    <property type="evidence" value="ECO:0007669"/>
    <property type="project" value="RHEA"/>
</dbReference>
<evidence type="ECO:0000259" key="6">
    <source>
        <dbReference type="Pfam" id="PF01212"/>
    </source>
</evidence>
<comment type="subunit">
    <text evidence="3">Homotetramer.</text>
</comment>
<dbReference type="InterPro" id="IPR015421">
    <property type="entry name" value="PyrdxlP-dep_Trfase_major"/>
</dbReference>
<evidence type="ECO:0000256" key="4">
    <source>
        <dbReference type="ARBA" id="ARBA00022898"/>
    </source>
</evidence>
<evidence type="ECO:0000256" key="3">
    <source>
        <dbReference type="ARBA" id="ARBA00011881"/>
    </source>
</evidence>
<dbReference type="SUPFAM" id="SSF53383">
    <property type="entry name" value="PLP-dependent transferases"/>
    <property type="match status" value="1"/>
</dbReference>
<keyword evidence="5" id="KW-0456">Lyase</keyword>
<dbReference type="Gene3D" id="3.90.1150.10">
    <property type="entry name" value="Aspartate Aminotransferase, domain 1"/>
    <property type="match status" value="1"/>
</dbReference>
<dbReference type="PANTHER" id="PTHR48097:SF5">
    <property type="entry name" value="LOW SPECIFICITY L-THREONINE ALDOLASE"/>
    <property type="match status" value="1"/>
</dbReference>
<evidence type="ECO:0000256" key="2">
    <source>
        <dbReference type="ARBA" id="ARBA00006966"/>
    </source>
</evidence>
<keyword evidence="4 5" id="KW-0663">Pyridoxal phosphate</keyword>
<gene>
    <name evidence="7" type="ORF">EV695_3969</name>
</gene>
<dbReference type="GO" id="GO:0006567">
    <property type="term" value="P:L-threonine catabolic process"/>
    <property type="evidence" value="ECO:0007669"/>
    <property type="project" value="UniProtKB-UniRule"/>
</dbReference>
<proteinExistence type="inferred from homology"/>
<dbReference type="Gene3D" id="3.40.640.10">
    <property type="entry name" value="Type I PLP-dependent aspartate aminotransferase-like (Major domain)"/>
    <property type="match status" value="1"/>
</dbReference>
<dbReference type="InterPro" id="IPR001597">
    <property type="entry name" value="ArAA_b-elim_lyase/Thr_aldolase"/>
</dbReference>
<keyword evidence="8" id="KW-1185">Reference proteome</keyword>
<comment type="cofactor">
    <cofactor evidence="1 5">
        <name>pyridoxal 5'-phosphate</name>
        <dbReference type="ChEBI" id="CHEBI:597326"/>
    </cofactor>
</comment>
<dbReference type="InterPro" id="IPR015424">
    <property type="entry name" value="PyrdxlP-dep_Trfase"/>
</dbReference>
<dbReference type="PIRSF" id="PIRSF038940">
    <property type="entry name" value="Low_specificity_LTA"/>
    <property type="match status" value="1"/>
</dbReference>
<comment type="function">
    <text evidence="5">Catalyzes the cleavage of L-allo-threonine and L-threonine to glycine and acetaldehyde.</text>
</comment>
<dbReference type="Pfam" id="PF01212">
    <property type="entry name" value="Beta_elim_lyase"/>
    <property type="match status" value="1"/>
</dbReference>
<dbReference type="PANTHER" id="PTHR48097">
    <property type="entry name" value="L-THREONINE ALDOLASE-RELATED"/>
    <property type="match status" value="1"/>
</dbReference>
<dbReference type="Proteomes" id="UP000294887">
    <property type="component" value="Unassembled WGS sequence"/>
</dbReference>
<dbReference type="AlphaFoldDB" id="A0A4R1ETZ1"/>
<dbReference type="InterPro" id="IPR015422">
    <property type="entry name" value="PyrdxlP-dep_Trfase_small"/>
</dbReference>
<comment type="catalytic activity">
    <reaction evidence="5">
        <text>L-allo-threonine = acetaldehyde + glycine</text>
        <dbReference type="Rhea" id="RHEA:26209"/>
        <dbReference type="ChEBI" id="CHEBI:15343"/>
        <dbReference type="ChEBI" id="CHEBI:57305"/>
        <dbReference type="ChEBI" id="CHEBI:58585"/>
        <dbReference type="EC" id="4.1.2.48"/>
    </reaction>
</comment>